<name>A0ABM8IUQ0_9CREN</name>
<dbReference type="Proteomes" id="UP001341135">
    <property type="component" value="Chromosome"/>
</dbReference>
<evidence type="ECO:0000313" key="2">
    <source>
        <dbReference type="Proteomes" id="UP001341135"/>
    </source>
</evidence>
<keyword evidence="2" id="KW-1185">Reference proteome</keyword>
<evidence type="ECO:0000313" key="1">
    <source>
        <dbReference type="EMBL" id="BES81264.1"/>
    </source>
</evidence>
<dbReference type="RefSeq" id="WP_338252211.1">
    <property type="nucleotide sequence ID" value="NZ_AP028907.1"/>
</dbReference>
<accession>A0ABM8IUQ0</accession>
<organism evidence="1 2">
    <name type="scientific">Pyrodictium abyssi</name>
    <dbReference type="NCBI Taxonomy" id="54256"/>
    <lineage>
        <taxon>Archaea</taxon>
        <taxon>Thermoproteota</taxon>
        <taxon>Thermoprotei</taxon>
        <taxon>Desulfurococcales</taxon>
        <taxon>Pyrodictiaceae</taxon>
        <taxon>Pyrodictium</taxon>
    </lineage>
</organism>
<dbReference type="GeneID" id="89288852"/>
<sequence>MEAEPLLVLVPTPSDQELIKAITGILQRRCMTRRELHRELRRMGMPVGEKRLRKLVFELIVEGVLRETEEGVCAW</sequence>
<protein>
    <recommendedName>
        <fullName evidence="3">ArsR family transcriptional regulator</fullName>
    </recommendedName>
</protein>
<proteinExistence type="predicted"/>
<evidence type="ECO:0008006" key="3">
    <source>
        <dbReference type="Google" id="ProtNLM"/>
    </source>
</evidence>
<dbReference type="EMBL" id="AP028907">
    <property type="protein sequence ID" value="BES81264.1"/>
    <property type="molecule type" value="Genomic_DNA"/>
</dbReference>
<reference evidence="1 2" key="1">
    <citation type="submission" date="2023-09" db="EMBL/GenBank/DDBJ databases">
        <title>Pyrofollis japonicus gen. nov. sp. nov., a novel member of the family Pyrodictiaceae isolated from the Iheya North hydrothermal field.</title>
        <authorList>
            <person name="Miyazaki U."/>
            <person name="Sanari M."/>
            <person name="Tame A."/>
            <person name="Kitajima M."/>
            <person name="Okamoto A."/>
            <person name="Sawayama S."/>
            <person name="Miyazaki J."/>
            <person name="Takai K."/>
            <person name="Nakagawa S."/>
        </authorList>
    </citation>
    <scope>NUCLEOTIDE SEQUENCE [LARGE SCALE GENOMIC DNA]</scope>
    <source>
        <strain evidence="1 2">AV2</strain>
    </source>
</reference>
<gene>
    <name evidence="1" type="ORF">PABY_08310</name>
</gene>